<feature type="region of interest" description="Disordered" evidence="1">
    <location>
        <begin position="1"/>
        <end position="22"/>
    </location>
</feature>
<evidence type="ECO:0000313" key="4">
    <source>
        <dbReference type="Proteomes" id="UP000266841"/>
    </source>
</evidence>
<evidence type="ECO:0000313" key="3">
    <source>
        <dbReference type="EMBL" id="EJK44437.1"/>
    </source>
</evidence>
<dbReference type="NCBIfam" id="TIGR00229">
    <property type="entry name" value="sensory_box"/>
    <property type="match status" value="1"/>
</dbReference>
<dbReference type="Pfam" id="PF13426">
    <property type="entry name" value="PAS_9"/>
    <property type="match status" value="1"/>
</dbReference>
<comment type="caution">
    <text evidence="3">The sequence shown here is derived from an EMBL/GenBank/DDBJ whole genome shotgun (WGS) entry which is preliminary data.</text>
</comment>
<feature type="region of interest" description="Disordered" evidence="1">
    <location>
        <begin position="63"/>
        <end position="91"/>
    </location>
</feature>
<protein>
    <recommendedName>
        <fullName evidence="2">PAS domain-containing protein</fullName>
    </recommendedName>
</protein>
<gene>
    <name evidence="3" type="ORF">THAOC_37022</name>
</gene>
<feature type="domain" description="PAS" evidence="2">
    <location>
        <begin position="187"/>
        <end position="245"/>
    </location>
</feature>
<dbReference type="InterPro" id="IPR000014">
    <property type="entry name" value="PAS"/>
</dbReference>
<reference evidence="3 4" key="1">
    <citation type="journal article" date="2012" name="Genome Biol.">
        <title>Genome and low-iron response of an oceanic diatom adapted to chronic iron limitation.</title>
        <authorList>
            <person name="Lommer M."/>
            <person name="Specht M."/>
            <person name="Roy A.S."/>
            <person name="Kraemer L."/>
            <person name="Andreson R."/>
            <person name="Gutowska M.A."/>
            <person name="Wolf J."/>
            <person name="Bergner S.V."/>
            <person name="Schilhabel M.B."/>
            <person name="Klostermeier U.C."/>
            <person name="Beiko R.G."/>
            <person name="Rosenstiel P."/>
            <person name="Hippler M."/>
            <person name="Laroche J."/>
        </authorList>
    </citation>
    <scope>NUCLEOTIDE SEQUENCE [LARGE SCALE GENOMIC DNA]</scope>
    <source>
        <strain evidence="3 4">CCMP1005</strain>
    </source>
</reference>
<dbReference type="InterPro" id="IPR035965">
    <property type="entry name" value="PAS-like_dom_sf"/>
</dbReference>
<keyword evidence="4" id="KW-1185">Reference proteome</keyword>
<organism evidence="3 4">
    <name type="scientific">Thalassiosira oceanica</name>
    <name type="common">Marine diatom</name>
    <dbReference type="NCBI Taxonomy" id="159749"/>
    <lineage>
        <taxon>Eukaryota</taxon>
        <taxon>Sar</taxon>
        <taxon>Stramenopiles</taxon>
        <taxon>Ochrophyta</taxon>
        <taxon>Bacillariophyta</taxon>
        <taxon>Coscinodiscophyceae</taxon>
        <taxon>Thalassiosirophycidae</taxon>
        <taxon>Thalassiosirales</taxon>
        <taxon>Thalassiosiraceae</taxon>
        <taxon>Thalassiosira</taxon>
    </lineage>
</organism>
<name>K0RD21_THAOC</name>
<dbReference type="Proteomes" id="UP000266841">
    <property type="component" value="Unassembled WGS sequence"/>
</dbReference>
<dbReference type="AlphaFoldDB" id="K0RD21"/>
<dbReference type="CDD" id="cd00130">
    <property type="entry name" value="PAS"/>
    <property type="match status" value="1"/>
</dbReference>
<sequence>MGRAERPGPGPGENVKQPGSAVCSRARCRMRSPPWMRKARSSVLQKLCLGACETRMAVFVVSTSTPRQHEKSYAKHQDPRGPKPSSPRGMDDWRVVASEALPSQTRAERAHSMTASVHVETSISRWALRRRLRRALHLRRIRKENAKLLKEVEDDATVDTDAATLPRTLDEAIPADQAARDSDQRAIVVTEMSGAFNMVGCNKAWSNLCGYAESEIIGKDSSILQNDQTNHLGLRDAVQRLFEEERAVKVVTTNKRKDGSRFRCHLTMAPLYNAQGKMTHCVAILKNIGNVQIKGFGGTEFCV</sequence>
<evidence type="ECO:0000256" key="1">
    <source>
        <dbReference type="SAM" id="MobiDB-lite"/>
    </source>
</evidence>
<dbReference type="SMART" id="SM00086">
    <property type="entry name" value="PAC"/>
    <property type="match status" value="1"/>
</dbReference>
<feature type="compositionally biased region" description="Basic and acidic residues" evidence="1">
    <location>
        <begin position="67"/>
        <end position="81"/>
    </location>
</feature>
<dbReference type="PROSITE" id="PS50112">
    <property type="entry name" value="PAS"/>
    <property type="match status" value="1"/>
</dbReference>
<dbReference type="EMBL" id="AGNL01049677">
    <property type="protein sequence ID" value="EJK44437.1"/>
    <property type="molecule type" value="Genomic_DNA"/>
</dbReference>
<dbReference type="OrthoDB" id="447251at2759"/>
<evidence type="ECO:0000259" key="2">
    <source>
        <dbReference type="PROSITE" id="PS50112"/>
    </source>
</evidence>
<dbReference type="InterPro" id="IPR001610">
    <property type="entry name" value="PAC"/>
</dbReference>
<dbReference type="SUPFAM" id="SSF55785">
    <property type="entry name" value="PYP-like sensor domain (PAS domain)"/>
    <property type="match status" value="1"/>
</dbReference>
<dbReference type="eggNOG" id="ENOG502R2D2">
    <property type="taxonomic scope" value="Eukaryota"/>
</dbReference>
<dbReference type="Gene3D" id="3.30.450.20">
    <property type="entry name" value="PAS domain"/>
    <property type="match status" value="1"/>
</dbReference>
<proteinExistence type="predicted"/>
<accession>K0RD21</accession>